<reference evidence="2" key="1">
    <citation type="journal article" date="2023" name="PLoS Negl. Trop. Dis.">
        <title>A genome sequence for Biomphalaria pfeifferi, the major vector snail for the human-infecting parasite Schistosoma mansoni.</title>
        <authorList>
            <person name="Bu L."/>
            <person name="Lu L."/>
            <person name="Laidemitt M.R."/>
            <person name="Zhang S.M."/>
            <person name="Mutuku M."/>
            <person name="Mkoji G."/>
            <person name="Steinauer M."/>
            <person name="Loker E.S."/>
        </authorList>
    </citation>
    <scope>NUCLEOTIDE SEQUENCE</scope>
    <source>
        <strain evidence="2">KasaAsao</strain>
    </source>
</reference>
<evidence type="ECO:0008006" key="4">
    <source>
        <dbReference type="Google" id="ProtNLM"/>
    </source>
</evidence>
<evidence type="ECO:0000256" key="1">
    <source>
        <dbReference type="SAM" id="MobiDB-lite"/>
    </source>
</evidence>
<evidence type="ECO:0000313" key="3">
    <source>
        <dbReference type="Proteomes" id="UP001233172"/>
    </source>
</evidence>
<comment type="caution">
    <text evidence="2">The sequence shown here is derived from an EMBL/GenBank/DDBJ whole genome shotgun (WGS) entry which is preliminary data.</text>
</comment>
<dbReference type="Proteomes" id="UP001233172">
    <property type="component" value="Unassembled WGS sequence"/>
</dbReference>
<proteinExistence type="predicted"/>
<feature type="compositionally biased region" description="Basic and acidic residues" evidence="1">
    <location>
        <begin position="7"/>
        <end position="62"/>
    </location>
</feature>
<gene>
    <name evidence="2" type="ORF">Bpfe_005782</name>
</gene>
<dbReference type="EMBL" id="JASAOG010000016">
    <property type="protein sequence ID" value="KAK0064693.1"/>
    <property type="molecule type" value="Genomic_DNA"/>
</dbReference>
<sequence length="206" mass="24247">MTLQRSTESENRRQQRLGHNRERNFAARLQESEERSSRLQENRERNVTSRQKESEEERSSRLELRRFNRLAETSEHQQIRLSGIKNATSVSRAREQLSDLKGLAFNYNPLYNYSKHPKVELGKMNVQCRHCHALKWREETPGMCCSNGKVKLSSLQPPPEPLKSLMSEKTTKARHFRQQIRKYNSCFQMTSFGAKKNSRAWVYANC</sequence>
<protein>
    <recommendedName>
        <fullName evidence="4">Helitron helicase-like domain-containing protein</fullName>
    </recommendedName>
</protein>
<organism evidence="2 3">
    <name type="scientific">Biomphalaria pfeifferi</name>
    <name type="common">Bloodfluke planorb</name>
    <name type="synonym">Freshwater snail</name>
    <dbReference type="NCBI Taxonomy" id="112525"/>
    <lineage>
        <taxon>Eukaryota</taxon>
        <taxon>Metazoa</taxon>
        <taxon>Spiralia</taxon>
        <taxon>Lophotrochozoa</taxon>
        <taxon>Mollusca</taxon>
        <taxon>Gastropoda</taxon>
        <taxon>Heterobranchia</taxon>
        <taxon>Euthyneura</taxon>
        <taxon>Panpulmonata</taxon>
        <taxon>Hygrophila</taxon>
        <taxon>Lymnaeoidea</taxon>
        <taxon>Planorbidae</taxon>
        <taxon>Biomphalaria</taxon>
    </lineage>
</organism>
<reference evidence="2" key="2">
    <citation type="submission" date="2023-04" db="EMBL/GenBank/DDBJ databases">
        <authorList>
            <person name="Bu L."/>
            <person name="Lu L."/>
            <person name="Laidemitt M.R."/>
            <person name="Zhang S.M."/>
            <person name="Mutuku M."/>
            <person name="Mkoji G."/>
            <person name="Steinauer M."/>
            <person name="Loker E.S."/>
        </authorList>
    </citation>
    <scope>NUCLEOTIDE SEQUENCE</scope>
    <source>
        <strain evidence="2">KasaAsao</strain>
        <tissue evidence="2">Whole Snail</tissue>
    </source>
</reference>
<name>A0AAD8C1T3_BIOPF</name>
<accession>A0AAD8C1T3</accession>
<feature type="region of interest" description="Disordered" evidence="1">
    <location>
        <begin position="1"/>
        <end position="62"/>
    </location>
</feature>
<evidence type="ECO:0000313" key="2">
    <source>
        <dbReference type="EMBL" id="KAK0064693.1"/>
    </source>
</evidence>
<dbReference type="AlphaFoldDB" id="A0AAD8C1T3"/>
<keyword evidence="3" id="KW-1185">Reference proteome</keyword>